<keyword evidence="1" id="KW-0812">Transmembrane</keyword>
<keyword evidence="1" id="KW-1133">Transmembrane helix</keyword>
<evidence type="ECO:0000313" key="2">
    <source>
        <dbReference type="EMBL" id="MDC7789156.1"/>
    </source>
</evidence>
<organism evidence="2 3">
    <name type="scientific">Rhodoplanes tepidamans</name>
    <name type="common">Rhodoplanes cryptolactis</name>
    <dbReference type="NCBI Taxonomy" id="200616"/>
    <lineage>
        <taxon>Bacteria</taxon>
        <taxon>Pseudomonadati</taxon>
        <taxon>Pseudomonadota</taxon>
        <taxon>Alphaproteobacteria</taxon>
        <taxon>Hyphomicrobiales</taxon>
        <taxon>Nitrobacteraceae</taxon>
        <taxon>Rhodoplanes</taxon>
    </lineage>
</organism>
<reference evidence="2" key="1">
    <citation type="journal article" date="2023" name="Microbiol Resour">
        <title>Genome Sequences of Rhodoplanes serenus and Two Thermotolerant Strains, Rhodoplanes tepidamans and 'Rhodoplanes cryptolactis,' Further Refine the Genus.</title>
        <authorList>
            <person name="Rayyan A.A."/>
            <person name="Kyndt J.A."/>
        </authorList>
    </citation>
    <scope>NUCLEOTIDE SEQUENCE</scope>
    <source>
        <strain evidence="2">DSM 9987</strain>
    </source>
</reference>
<reference evidence="2" key="2">
    <citation type="submission" date="2023-02" db="EMBL/GenBank/DDBJ databases">
        <authorList>
            <person name="Rayyan A."/>
            <person name="Meyer T."/>
            <person name="Kyndt J.A."/>
        </authorList>
    </citation>
    <scope>NUCLEOTIDE SEQUENCE</scope>
    <source>
        <strain evidence="2">DSM 9987</strain>
    </source>
</reference>
<accession>A0ABT5JIH1</accession>
<dbReference type="EMBL" id="JAQQLI010000062">
    <property type="protein sequence ID" value="MDC7789156.1"/>
    <property type="molecule type" value="Genomic_DNA"/>
</dbReference>
<keyword evidence="1" id="KW-0472">Membrane</keyword>
<feature type="transmembrane region" description="Helical" evidence="1">
    <location>
        <begin position="12"/>
        <end position="35"/>
    </location>
</feature>
<dbReference type="Proteomes" id="UP001165652">
    <property type="component" value="Unassembled WGS sequence"/>
</dbReference>
<name>A0ABT5JIH1_RHOTP</name>
<evidence type="ECO:0000313" key="3">
    <source>
        <dbReference type="Proteomes" id="UP001165652"/>
    </source>
</evidence>
<comment type="caution">
    <text evidence="2">The sequence shown here is derived from an EMBL/GenBank/DDBJ whole genome shotgun (WGS) entry which is preliminary data.</text>
</comment>
<protein>
    <submittedName>
        <fullName evidence="2">Uncharacterized protein</fullName>
    </submittedName>
</protein>
<keyword evidence="3" id="KW-1185">Reference proteome</keyword>
<gene>
    <name evidence="2" type="ORF">PQJ73_26040</name>
</gene>
<sequence>MTARTRAIGDAVGLVAVLVLIAGTALLTVPLAVALRPALPNPAE</sequence>
<evidence type="ECO:0000256" key="1">
    <source>
        <dbReference type="SAM" id="Phobius"/>
    </source>
</evidence>
<proteinExistence type="predicted"/>
<dbReference type="RefSeq" id="WP_272779985.1">
    <property type="nucleotide sequence ID" value="NZ_JAQQLI010000062.1"/>
</dbReference>